<comment type="caution">
    <text evidence="1">The sequence shown here is derived from an EMBL/GenBank/DDBJ whole genome shotgun (WGS) entry which is preliminary data.</text>
</comment>
<dbReference type="EMBL" id="LRGB01003123">
    <property type="protein sequence ID" value="KZS04580.1"/>
    <property type="molecule type" value="Genomic_DNA"/>
</dbReference>
<dbReference type="Proteomes" id="UP000076858">
    <property type="component" value="Unassembled WGS sequence"/>
</dbReference>
<keyword evidence="2" id="KW-1185">Reference proteome</keyword>
<accession>A0A164LZM5</accession>
<gene>
    <name evidence="1" type="ORF">APZ42_032913</name>
</gene>
<evidence type="ECO:0000313" key="2">
    <source>
        <dbReference type="Proteomes" id="UP000076858"/>
    </source>
</evidence>
<evidence type="ECO:0000313" key="1">
    <source>
        <dbReference type="EMBL" id="KZS04580.1"/>
    </source>
</evidence>
<reference evidence="1 2" key="1">
    <citation type="submission" date="2016-03" db="EMBL/GenBank/DDBJ databases">
        <title>EvidentialGene: Evidence-directed Construction of Genes on Genomes.</title>
        <authorList>
            <person name="Gilbert D.G."/>
            <person name="Choi J.-H."/>
            <person name="Mockaitis K."/>
            <person name="Colbourne J."/>
            <person name="Pfrender M."/>
        </authorList>
    </citation>
    <scope>NUCLEOTIDE SEQUENCE [LARGE SCALE GENOMIC DNA]</scope>
    <source>
        <strain evidence="1 2">Xinb3</strain>
        <tissue evidence="1">Complete organism</tissue>
    </source>
</reference>
<dbReference type="AlphaFoldDB" id="A0A164LZM5"/>
<sequence length="75" mass="8922">MTRLFLLHSCPTLDVFDVHCAVCEKMVHRPFCCVCFVWTNPSHTLPSLLIVFPRKKEKKERKKNGHYYLVKLFLK</sequence>
<proteinExistence type="predicted"/>
<protein>
    <submittedName>
        <fullName evidence="1">Uncharacterized protein</fullName>
    </submittedName>
</protein>
<name>A0A164LZM5_9CRUS</name>
<organism evidence="1 2">
    <name type="scientific">Daphnia magna</name>
    <dbReference type="NCBI Taxonomy" id="35525"/>
    <lineage>
        <taxon>Eukaryota</taxon>
        <taxon>Metazoa</taxon>
        <taxon>Ecdysozoa</taxon>
        <taxon>Arthropoda</taxon>
        <taxon>Crustacea</taxon>
        <taxon>Branchiopoda</taxon>
        <taxon>Diplostraca</taxon>
        <taxon>Cladocera</taxon>
        <taxon>Anomopoda</taxon>
        <taxon>Daphniidae</taxon>
        <taxon>Daphnia</taxon>
    </lineage>
</organism>